<evidence type="ECO:0000256" key="3">
    <source>
        <dbReference type="ARBA" id="ARBA00022475"/>
    </source>
</evidence>
<keyword evidence="5" id="KW-0812">Transmembrane</keyword>
<dbReference type="Proteomes" id="UP001297361">
    <property type="component" value="Unassembled WGS sequence"/>
</dbReference>
<comment type="caution">
    <text evidence="10">The sequence shown here is derived from an EMBL/GenBank/DDBJ whole genome shotgun (WGS) entry which is preliminary data.</text>
</comment>
<evidence type="ECO:0000256" key="6">
    <source>
        <dbReference type="ARBA" id="ARBA00022927"/>
    </source>
</evidence>
<keyword evidence="4" id="KW-0997">Cell inner membrane</keyword>
<feature type="domain" description="Type II secretion system protein GspC N-terminal" evidence="9">
    <location>
        <begin position="79"/>
        <end position="140"/>
    </location>
</feature>
<dbReference type="InterPro" id="IPR036034">
    <property type="entry name" value="PDZ_sf"/>
</dbReference>
<keyword evidence="8" id="KW-0472">Membrane</keyword>
<protein>
    <submittedName>
        <fullName evidence="10">Type II secretion system protein N</fullName>
    </submittedName>
</protein>
<evidence type="ECO:0000256" key="1">
    <source>
        <dbReference type="ARBA" id="ARBA00004533"/>
    </source>
</evidence>
<name>A0AAJ2X0Q7_XANCA</name>
<dbReference type="Gene3D" id="2.30.30.830">
    <property type="match status" value="1"/>
</dbReference>
<dbReference type="GO" id="GO:0015031">
    <property type="term" value="P:protein transport"/>
    <property type="evidence" value="ECO:0007669"/>
    <property type="project" value="UniProtKB-KW"/>
</dbReference>
<evidence type="ECO:0000256" key="4">
    <source>
        <dbReference type="ARBA" id="ARBA00022519"/>
    </source>
</evidence>
<dbReference type="RefSeq" id="WP_228423991.1">
    <property type="nucleotide sequence ID" value="NZ_JAJFNJ020000003.1"/>
</dbReference>
<keyword evidence="3" id="KW-1003">Cell membrane</keyword>
<dbReference type="InterPro" id="IPR024961">
    <property type="entry name" value="T2SS_GspC_N"/>
</dbReference>
<reference evidence="10" key="2">
    <citation type="submission" date="2024-01" db="EMBL/GenBank/DDBJ databases">
        <title>Long-read genome sequencing of X. campestris pv. papavericola.</title>
        <authorList>
            <person name="Hussain R.M.F."/>
            <person name="Greer S."/>
            <person name="Harrison J."/>
            <person name="Grant M."/>
            <person name="Vicente J."/>
            <person name="Studholme D.J."/>
        </authorList>
    </citation>
    <scope>NUCLEOTIDE SEQUENCE</scope>
    <source>
        <strain evidence="10">NCPPB 2970</strain>
    </source>
</reference>
<evidence type="ECO:0000256" key="2">
    <source>
        <dbReference type="ARBA" id="ARBA00022448"/>
    </source>
</evidence>
<dbReference type="Pfam" id="PF11356">
    <property type="entry name" value="T2SSC"/>
    <property type="match status" value="1"/>
</dbReference>
<evidence type="ECO:0000256" key="5">
    <source>
        <dbReference type="ARBA" id="ARBA00022692"/>
    </source>
</evidence>
<dbReference type="GO" id="GO:0005886">
    <property type="term" value="C:plasma membrane"/>
    <property type="evidence" value="ECO:0007669"/>
    <property type="project" value="UniProtKB-SubCell"/>
</dbReference>
<evidence type="ECO:0000313" key="11">
    <source>
        <dbReference type="Proteomes" id="UP001297361"/>
    </source>
</evidence>
<comment type="subcellular location">
    <subcellularLocation>
        <location evidence="1">Cell inner membrane</location>
    </subcellularLocation>
</comment>
<keyword evidence="7" id="KW-1133">Transmembrane helix</keyword>
<accession>A0AAJ2X0Q7</accession>
<evidence type="ECO:0000256" key="7">
    <source>
        <dbReference type="ARBA" id="ARBA00022989"/>
    </source>
</evidence>
<reference evidence="10" key="1">
    <citation type="submission" date="2021-10" db="EMBL/GenBank/DDBJ databases">
        <authorList>
            <person name="Hussein R."/>
            <person name="Harrison J."/>
            <person name="Studholme D.J."/>
            <person name="Vicente J."/>
            <person name="Grant M."/>
        </authorList>
    </citation>
    <scope>NUCLEOTIDE SEQUENCE</scope>
    <source>
        <strain evidence="10">NCPPB 2970</strain>
    </source>
</reference>
<organism evidence="10 11">
    <name type="scientific">Xanthomonas campestris pv. papavericola</name>
    <dbReference type="NCBI Taxonomy" id="487881"/>
    <lineage>
        <taxon>Bacteria</taxon>
        <taxon>Pseudomonadati</taxon>
        <taxon>Pseudomonadota</taxon>
        <taxon>Gammaproteobacteria</taxon>
        <taxon>Lysobacterales</taxon>
        <taxon>Lysobacteraceae</taxon>
        <taxon>Xanthomonas</taxon>
    </lineage>
</organism>
<evidence type="ECO:0000256" key="8">
    <source>
        <dbReference type="ARBA" id="ARBA00023136"/>
    </source>
</evidence>
<dbReference type="EMBL" id="JAJFNJ020000003">
    <property type="protein sequence ID" value="MEC3886776.1"/>
    <property type="molecule type" value="Genomic_DNA"/>
</dbReference>
<sequence length="270" mass="27598">MSALQRVSPSLNDLMSARAVRTAAVCVLLVLLAVQGVRLVWLLVTPLGPLGTTQGATTAAPLPALQGDVFFRAPADSGDLGLALHGVRVGGADSAAYLSTGDGRQGAYRIGDAVGQGLTLQAIAADHVMVRAGSALRRLPLIEHATASAAITAPLPASGAPAAAAAVASNVGARTAAAGTTAVDPQQLLRTTGLRANADGGGFTVMPRGDDALLRQAGLAPGDVLTQLNGRTLDAEHLRELQDELRDGQTATLTYRRDGQTHTMTLKRPQ</sequence>
<evidence type="ECO:0000313" key="10">
    <source>
        <dbReference type="EMBL" id="MEC3886776.1"/>
    </source>
</evidence>
<proteinExistence type="predicted"/>
<evidence type="ECO:0000259" key="9">
    <source>
        <dbReference type="Pfam" id="PF11356"/>
    </source>
</evidence>
<dbReference type="AlphaFoldDB" id="A0AAJ2X0Q7"/>
<dbReference type="SUPFAM" id="SSF50156">
    <property type="entry name" value="PDZ domain-like"/>
    <property type="match status" value="1"/>
</dbReference>
<keyword evidence="2" id="KW-0813">Transport</keyword>
<gene>
    <name evidence="10" type="ORF">LLE72_003110</name>
</gene>
<keyword evidence="6" id="KW-0653">Protein transport</keyword>
<dbReference type="Gene3D" id="2.30.42.10">
    <property type="match status" value="1"/>
</dbReference>